<keyword evidence="6" id="KW-0378">Hydrolase</keyword>
<dbReference type="InterPro" id="IPR031053">
    <property type="entry name" value="ALC1"/>
</dbReference>
<dbReference type="PROSITE" id="PS50172">
    <property type="entry name" value="BRCT"/>
    <property type="match status" value="1"/>
</dbReference>
<evidence type="ECO:0000256" key="9">
    <source>
        <dbReference type="ARBA" id="ARBA00023242"/>
    </source>
</evidence>
<feature type="domain" description="RanBP2-type" evidence="13">
    <location>
        <begin position="648"/>
        <end position="678"/>
    </location>
</feature>
<dbReference type="CDD" id="cd18793">
    <property type="entry name" value="SF2_C_SNF"/>
    <property type="match status" value="1"/>
</dbReference>
<dbReference type="SUPFAM" id="SSF52540">
    <property type="entry name" value="P-loop containing nucleoside triphosphate hydrolases"/>
    <property type="match status" value="2"/>
</dbReference>
<dbReference type="Gene3D" id="2.30.30.380">
    <property type="entry name" value="Zn-finger domain of Sec23/24"/>
    <property type="match status" value="1"/>
</dbReference>
<dbReference type="STRING" id="1257118.L8H6E7"/>
<dbReference type="InterPro" id="IPR036420">
    <property type="entry name" value="BRCT_dom_sf"/>
</dbReference>
<feature type="region of interest" description="Disordered" evidence="11">
    <location>
        <begin position="626"/>
        <end position="647"/>
    </location>
</feature>
<dbReference type="PANTHER" id="PTHR47157">
    <property type="entry name" value="CHROMODOMAIN-HELICASE-DNA-BINDING PROTEIN 1-LIKE"/>
    <property type="match status" value="1"/>
</dbReference>
<dbReference type="SMART" id="SM00490">
    <property type="entry name" value="HELICc"/>
    <property type="match status" value="1"/>
</dbReference>
<dbReference type="PROSITE" id="PS50199">
    <property type="entry name" value="ZF_RANBP2_2"/>
    <property type="match status" value="1"/>
</dbReference>
<keyword evidence="7" id="KW-0862">Zinc</keyword>
<evidence type="ECO:0000256" key="4">
    <source>
        <dbReference type="ARBA" id="ARBA00022741"/>
    </source>
</evidence>
<dbReference type="VEuPathDB" id="AmoebaDB:ACA1_282390"/>
<dbReference type="Proteomes" id="UP000011083">
    <property type="component" value="Unassembled WGS sequence"/>
</dbReference>
<dbReference type="SUPFAM" id="SSF52113">
    <property type="entry name" value="BRCT domain"/>
    <property type="match status" value="1"/>
</dbReference>
<dbReference type="InterPro" id="IPR001876">
    <property type="entry name" value="Znf_RanBP2"/>
</dbReference>
<reference evidence="16 17" key="1">
    <citation type="journal article" date="2013" name="Genome Biol.">
        <title>Genome of Acanthamoeba castellanii highlights extensive lateral gene transfer and early evolution of tyrosine kinase signaling.</title>
        <authorList>
            <person name="Clarke M."/>
            <person name="Lohan A.J."/>
            <person name="Liu B."/>
            <person name="Lagkouvardos I."/>
            <person name="Roy S."/>
            <person name="Zafar N."/>
            <person name="Bertelli C."/>
            <person name="Schilde C."/>
            <person name="Kianianmomeni A."/>
            <person name="Burglin T.R."/>
            <person name="Frech C."/>
            <person name="Turcotte B."/>
            <person name="Kopec K.O."/>
            <person name="Synnott J.M."/>
            <person name="Choo C."/>
            <person name="Paponov I."/>
            <person name="Finkler A."/>
            <person name="Soon Heng Tan C."/>
            <person name="Hutchins A.P."/>
            <person name="Weinmeier T."/>
            <person name="Rattei T."/>
            <person name="Chu J.S."/>
            <person name="Gimenez G."/>
            <person name="Irimia M."/>
            <person name="Rigden D.J."/>
            <person name="Fitzpatrick D.A."/>
            <person name="Lorenzo-Morales J."/>
            <person name="Bateman A."/>
            <person name="Chiu C.H."/>
            <person name="Tang P."/>
            <person name="Hegemann P."/>
            <person name="Fromm H."/>
            <person name="Raoult D."/>
            <person name="Greub G."/>
            <person name="Miranda-Saavedra D."/>
            <person name="Chen N."/>
            <person name="Nash P."/>
            <person name="Ginger M.L."/>
            <person name="Horn M."/>
            <person name="Schaap P."/>
            <person name="Caler L."/>
            <person name="Loftus B."/>
        </authorList>
    </citation>
    <scope>NUCLEOTIDE SEQUENCE [LARGE SCALE GENOMIC DNA]</scope>
    <source>
        <strain evidence="16 17">Neff</strain>
    </source>
</reference>
<feature type="compositionally biased region" description="Low complexity" evidence="11">
    <location>
        <begin position="893"/>
        <end position="919"/>
    </location>
</feature>
<dbReference type="OrthoDB" id="448448at2759"/>
<evidence type="ECO:0000256" key="6">
    <source>
        <dbReference type="ARBA" id="ARBA00022801"/>
    </source>
</evidence>
<dbReference type="InterPro" id="IPR027417">
    <property type="entry name" value="P-loop_NTPase"/>
</dbReference>
<feature type="compositionally biased region" description="Acidic residues" evidence="11">
    <location>
        <begin position="627"/>
        <end position="640"/>
    </location>
</feature>
<keyword evidence="17" id="KW-1185">Reference proteome</keyword>
<dbReference type="KEGG" id="acan:ACA1_282390"/>
<keyword evidence="9" id="KW-0539">Nucleus</keyword>
<feature type="region of interest" description="Disordered" evidence="11">
    <location>
        <begin position="567"/>
        <end position="593"/>
    </location>
</feature>
<dbReference type="Gene3D" id="3.40.50.10810">
    <property type="entry name" value="Tandem AAA-ATPase domain"/>
    <property type="match status" value="1"/>
</dbReference>
<protein>
    <submittedName>
        <fullName evidence="16">SNF2 family Nterminal domain containing protein</fullName>
    </submittedName>
</protein>
<evidence type="ECO:0000313" key="17">
    <source>
        <dbReference type="Proteomes" id="UP000011083"/>
    </source>
</evidence>
<dbReference type="GO" id="GO:0005524">
    <property type="term" value="F:ATP binding"/>
    <property type="evidence" value="ECO:0007669"/>
    <property type="project" value="UniProtKB-KW"/>
</dbReference>
<dbReference type="SMART" id="SM00547">
    <property type="entry name" value="ZnF_RBZ"/>
    <property type="match status" value="1"/>
</dbReference>
<sequence>MGLGKTLTAIALLCHLMEEKENHGPFCTTSPSFGLFLVVAPLSVVDHWQKEFEKYASTVKTLRYIGEKEEREELRGKLKKRDPSVDFNVLITTPELLRADSEFLQRYKWRYGIIDEAHRLKNPELWALLHFVAPNTFNDLDLFERWFKGIDWMRLKKGDDDDEESVKEKELVNKLQELIRPFLLRRRLNNVILELPPKRELIVYTGLSSMQKKYYKWILTRDVNKLTKGTGGWGLRRGGNRASLANVIMELRKCCNHPYLFDGAEPEFDGQFVMGEHIVENSGKLALLDKLLAKLHKEGHKVLLFSQMTRMLDIVQDYMHYRGYNYERLDGSVRGEERFLAIDRFTAVEYMTHTNAAADEEDEDDRPFVFLLSTRAGGVGLNLTVADTVIFLDSDWNPQSDLQAEARVHRIGQTKEVTVIRLVTKDTVEEVILQRALRKLKLSSTVIEEGKFRADKDEEKESPEQLFDIIQYGLRKVITNEDSTIEDEDIDAILARSEANMKNLSIHQVDEHISATQAPTMLPDEEETMELQSQSVKESREKDAEALDAILESSLLAKAGAIAPSQRIGTTPHKSRRHLRGRSVDFNPEEEEAKKKAKMEQRRKKMWKANGYISSSIIATRWVEEADKVEEAEEEPEPEPEAAAAAPKPAVQWVCGSCTFVNPKENDKCEMCDAERTLAKEKSEEEEVEELTDLDEEGREADDIHFIVGDVTKPVPSVKRANKNAIVVACVDDSGSWGHGGLFRALNHLSPLPAERYAEAGQNKDIQLADIHLVFKQTRTLDEEAGDDDLFCRPSDCMPIAHIAGQGVYVALVIAQTTKRNKVGPIQLPALSQALQKLAPVAKALKASIHMPRMGLRGSDWYAAERSIRRYLVSHGVPTYVYYFRRSSGGPSAASSSLPSLPASQGPQLMRSASASQLIPPTPPPTPASLPASEPTEGVARPNKKRRMIATEEDEREVAVDRMLVHEEDADGSAAGGSNGSAPAKFLAGLRFYLHLVGAEQHGALRATIKRMTTHVLTSTLLAAAEDEALRVAREINPRLLIVTADWLRKCIQRNRLLSTSAA</sequence>
<feature type="domain" description="BRCT" evidence="12">
    <location>
        <begin position="1003"/>
        <end position="1063"/>
    </location>
</feature>
<dbReference type="SMART" id="SM00487">
    <property type="entry name" value="DEXDc"/>
    <property type="match status" value="1"/>
</dbReference>
<dbReference type="SUPFAM" id="SSF90209">
    <property type="entry name" value="Ran binding protein zinc finger-like"/>
    <property type="match status" value="1"/>
</dbReference>
<keyword evidence="5 10" id="KW-0863">Zinc-finger</keyword>
<dbReference type="InterPro" id="IPR038718">
    <property type="entry name" value="SNF2-like_sf"/>
</dbReference>
<evidence type="ECO:0000256" key="5">
    <source>
        <dbReference type="ARBA" id="ARBA00022771"/>
    </source>
</evidence>
<dbReference type="Gene3D" id="3.40.50.300">
    <property type="entry name" value="P-loop containing nucleotide triphosphate hydrolases"/>
    <property type="match status" value="1"/>
</dbReference>
<evidence type="ECO:0000259" key="12">
    <source>
        <dbReference type="PROSITE" id="PS50172"/>
    </source>
</evidence>
<dbReference type="PANTHER" id="PTHR47157:SF1">
    <property type="entry name" value="CHROMODOMAIN-HELICASE-DNA-BINDING PROTEIN 1-LIKE"/>
    <property type="match status" value="1"/>
</dbReference>
<dbReference type="GeneID" id="14921950"/>
<dbReference type="InterPro" id="IPR049730">
    <property type="entry name" value="SNF2/RAD54-like_C"/>
</dbReference>
<dbReference type="PROSITE" id="PS01358">
    <property type="entry name" value="ZF_RANBP2_1"/>
    <property type="match status" value="1"/>
</dbReference>
<keyword evidence="3" id="KW-0479">Metal-binding</keyword>
<evidence type="ECO:0000256" key="11">
    <source>
        <dbReference type="SAM" id="MobiDB-lite"/>
    </source>
</evidence>
<evidence type="ECO:0000256" key="8">
    <source>
        <dbReference type="ARBA" id="ARBA00022840"/>
    </source>
</evidence>
<evidence type="ECO:0000256" key="2">
    <source>
        <dbReference type="ARBA" id="ARBA00007025"/>
    </source>
</evidence>
<evidence type="ECO:0000256" key="7">
    <source>
        <dbReference type="ARBA" id="ARBA00022833"/>
    </source>
</evidence>
<evidence type="ECO:0000256" key="10">
    <source>
        <dbReference type="PROSITE-ProRule" id="PRU00322"/>
    </source>
</evidence>
<evidence type="ECO:0000259" key="14">
    <source>
        <dbReference type="PROSITE" id="PS51192"/>
    </source>
</evidence>
<feature type="domain" description="Helicase ATP-binding" evidence="14">
    <location>
        <begin position="1"/>
        <end position="226"/>
    </location>
</feature>
<comment type="subcellular location">
    <subcellularLocation>
        <location evidence="1">Nucleus</location>
    </subcellularLocation>
</comment>
<dbReference type="GO" id="GO:0008270">
    <property type="term" value="F:zinc ion binding"/>
    <property type="evidence" value="ECO:0007669"/>
    <property type="project" value="UniProtKB-KW"/>
</dbReference>
<dbReference type="SUPFAM" id="SSF52949">
    <property type="entry name" value="Macro domain-like"/>
    <property type="match status" value="1"/>
</dbReference>
<dbReference type="Gene3D" id="3.40.50.10190">
    <property type="entry name" value="BRCT domain"/>
    <property type="match status" value="1"/>
</dbReference>
<gene>
    <name evidence="16" type="ORF">ACA1_282390</name>
</gene>
<dbReference type="InterPro" id="IPR036443">
    <property type="entry name" value="Znf_RanBP2_sf"/>
</dbReference>
<dbReference type="RefSeq" id="XP_004344817.1">
    <property type="nucleotide sequence ID" value="XM_004344767.1"/>
</dbReference>
<dbReference type="Pfam" id="PF00271">
    <property type="entry name" value="Helicase_C"/>
    <property type="match status" value="1"/>
</dbReference>
<evidence type="ECO:0000256" key="1">
    <source>
        <dbReference type="ARBA" id="ARBA00004123"/>
    </source>
</evidence>
<accession>L8H6E7</accession>
<proteinExistence type="inferred from homology"/>
<dbReference type="EMBL" id="KB007908">
    <property type="protein sequence ID" value="ELR21074.1"/>
    <property type="molecule type" value="Genomic_DNA"/>
</dbReference>
<dbReference type="Pfam" id="PF00176">
    <property type="entry name" value="SNF2-rel_dom"/>
    <property type="match status" value="1"/>
</dbReference>
<dbReference type="InterPro" id="IPR014001">
    <property type="entry name" value="Helicase_ATP-bd"/>
</dbReference>
<dbReference type="InterPro" id="IPR000330">
    <property type="entry name" value="SNF2_N"/>
</dbReference>
<dbReference type="AlphaFoldDB" id="L8H6E7"/>
<feature type="region of interest" description="Disordered" evidence="11">
    <location>
        <begin position="893"/>
        <end position="947"/>
    </location>
</feature>
<dbReference type="InterPro" id="IPR001650">
    <property type="entry name" value="Helicase_C-like"/>
</dbReference>
<dbReference type="PROSITE" id="PS51194">
    <property type="entry name" value="HELICASE_CTER"/>
    <property type="match status" value="1"/>
</dbReference>
<dbReference type="GO" id="GO:0016787">
    <property type="term" value="F:hydrolase activity"/>
    <property type="evidence" value="ECO:0007669"/>
    <property type="project" value="UniProtKB-KW"/>
</dbReference>
<comment type="similarity">
    <text evidence="2">Belongs to the SNF2/RAD54 helicase family.</text>
</comment>
<evidence type="ECO:0000313" key="16">
    <source>
        <dbReference type="EMBL" id="ELR21074.1"/>
    </source>
</evidence>
<dbReference type="InterPro" id="IPR043472">
    <property type="entry name" value="Macro_dom-like"/>
</dbReference>
<dbReference type="GO" id="GO:0003678">
    <property type="term" value="F:DNA helicase activity"/>
    <property type="evidence" value="ECO:0007669"/>
    <property type="project" value="InterPro"/>
</dbReference>
<dbReference type="OMA" id="WQNELFR"/>
<organism evidence="16 17">
    <name type="scientific">Acanthamoeba castellanii (strain ATCC 30010 / Neff)</name>
    <dbReference type="NCBI Taxonomy" id="1257118"/>
    <lineage>
        <taxon>Eukaryota</taxon>
        <taxon>Amoebozoa</taxon>
        <taxon>Discosea</taxon>
        <taxon>Longamoebia</taxon>
        <taxon>Centramoebida</taxon>
        <taxon>Acanthamoebidae</taxon>
        <taxon>Acanthamoeba</taxon>
    </lineage>
</organism>
<dbReference type="GO" id="GO:0005634">
    <property type="term" value="C:nucleus"/>
    <property type="evidence" value="ECO:0007669"/>
    <property type="project" value="UniProtKB-SubCell"/>
</dbReference>
<evidence type="ECO:0000256" key="3">
    <source>
        <dbReference type="ARBA" id="ARBA00022723"/>
    </source>
</evidence>
<dbReference type="CDD" id="cd03331">
    <property type="entry name" value="Macro_Poa1p-like_SNF2"/>
    <property type="match status" value="1"/>
</dbReference>
<dbReference type="Gene3D" id="3.40.220.10">
    <property type="entry name" value="Leucine Aminopeptidase, subunit E, domain 1"/>
    <property type="match status" value="1"/>
</dbReference>
<name>L8H6E7_ACACF</name>
<keyword evidence="8" id="KW-0067">ATP-binding</keyword>
<dbReference type="GO" id="GO:0006281">
    <property type="term" value="P:DNA repair"/>
    <property type="evidence" value="ECO:0007669"/>
    <property type="project" value="InterPro"/>
</dbReference>
<feature type="domain" description="Helicase C-terminal" evidence="15">
    <location>
        <begin position="287"/>
        <end position="470"/>
    </location>
</feature>
<dbReference type="PROSITE" id="PS51192">
    <property type="entry name" value="HELICASE_ATP_BIND_1"/>
    <property type="match status" value="1"/>
</dbReference>
<dbReference type="GO" id="GO:0006338">
    <property type="term" value="P:chromatin remodeling"/>
    <property type="evidence" value="ECO:0007669"/>
    <property type="project" value="InterPro"/>
</dbReference>
<keyword evidence="4" id="KW-0547">Nucleotide-binding</keyword>
<evidence type="ECO:0000259" key="15">
    <source>
        <dbReference type="PROSITE" id="PS51194"/>
    </source>
</evidence>
<dbReference type="InterPro" id="IPR001357">
    <property type="entry name" value="BRCT_dom"/>
</dbReference>
<evidence type="ECO:0000259" key="13">
    <source>
        <dbReference type="PROSITE" id="PS50199"/>
    </source>
</evidence>